<evidence type="ECO:0000313" key="2">
    <source>
        <dbReference type="Proteomes" id="UP001150569"/>
    </source>
</evidence>
<gene>
    <name evidence="1" type="ORF">IWQ60_005500</name>
</gene>
<organism evidence="1 2">
    <name type="scientific">Tieghemiomyces parasiticus</name>
    <dbReference type="NCBI Taxonomy" id="78921"/>
    <lineage>
        <taxon>Eukaryota</taxon>
        <taxon>Fungi</taxon>
        <taxon>Fungi incertae sedis</taxon>
        <taxon>Zoopagomycota</taxon>
        <taxon>Kickxellomycotina</taxon>
        <taxon>Dimargaritomycetes</taxon>
        <taxon>Dimargaritales</taxon>
        <taxon>Dimargaritaceae</taxon>
        <taxon>Tieghemiomyces</taxon>
    </lineage>
</organism>
<name>A0A9W8DYU2_9FUNG</name>
<reference evidence="1" key="1">
    <citation type="submission" date="2022-07" db="EMBL/GenBank/DDBJ databases">
        <title>Phylogenomic reconstructions and comparative analyses of Kickxellomycotina fungi.</title>
        <authorList>
            <person name="Reynolds N.K."/>
            <person name="Stajich J.E."/>
            <person name="Barry K."/>
            <person name="Grigoriev I.V."/>
            <person name="Crous P."/>
            <person name="Smith M.E."/>
        </authorList>
    </citation>
    <scope>NUCLEOTIDE SEQUENCE</scope>
    <source>
        <strain evidence="1">RSA 861</strain>
    </source>
</reference>
<accession>A0A9W8DYU2</accession>
<evidence type="ECO:0000313" key="1">
    <source>
        <dbReference type="EMBL" id="KAJ1924009.1"/>
    </source>
</evidence>
<proteinExistence type="predicted"/>
<comment type="caution">
    <text evidence="1">The sequence shown here is derived from an EMBL/GenBank/DDBJ whole genome shotgun (WGS) entry which is preliminary data.</text>
</comment>
<protein>
    <submittedName>
        <fullName evidence="1">Uncharacterized protein</fullName>
    </submittedName>
</protein>
<dbReference type="EMBL" id="JANBPT010000298">
    <property type="protein sequence ID" value="KAJ1924009.1"/>
    <property type="molecule type" value="Genomic_DNA"/>
</dbReference>
<dbReference type="Proteomes" id="UP001150569">
    <property type="component" value="Unassembled WGS sequence"/>
</dbReference>
<dbReference type="AlphaFoldDB" id="A0A9W8DYU2"/>
<keyword evidence="2" id="KW-1185">Reference proteome</keyword>
<sequence>MRRGIAAGSVAPRHRLLYVIYRGNFDTDTELRHELVFNFGTDRCEDLAVRIARHSYSFGGMSLTQPVQAVDYFTTQMDKAVRSLNYKYSHKTR</sequence>